<feature type="domain" description="GIY-YIG" evidence="2">
    <location>
        <begin position="21"/>
        <end position="97"/>
    </location>
</feature>
<evidence type="ECO:0000256" key="1">
    <source>
        <dbReference type="ARBA" id="ARBA00007435"/>
    </source>
</evidence>
<dbReference type="Pfam" id="PF01541">
    <property type="entry name" value="GIY-YIG"/>
    <property type="match status" value="1"/>
</dbReference>
<dbReference type="Proteomes" id="UP001139559">
    <property type="component" value="Unassembled WGS sequence"/>
</dbReference>
<sequence length="112" mass="12686">MPHDSALETHIELTVNSDMSSNWYVYLVRTPNNSLYCGITTDVERRFKQHCEGKGAKALKGKSPLILVWHDKAGSNRSEASQIEYRLKQLPKSKKEALVLKKITLDNSINSN</sequence>
<comment type="caution">
    <text evidence="3">The sequence shown here is derived from an EMBL/GenBank/DDBJ whole genome shotgun (WGS) entry which is preliminary data.</text>
</comment>
<dbReference type="PROSITE" id="PS50164">
    <property type="entry name" value="GIY_YIG"/>
    <property type="match status" value="1"/>
</dbReference>
<dbReference type="EMBL" id="JAJHVV010000006">
    <property type="protein sequence ID" value="MCK6263870.1"/>
    <property type="molecule type" value="Genomic_DNA"/>
</dbReference>
<evidence type="ECO:0000313" key="3">
    <source>
        <dbReference type="EMBL" id="MCK6263870.1"/>
    </source>
</evidence>
<dbReference type="InterPro" id="IPR000305">
    <property type="entry name" value="GIY-YIG_endonuc"/>
</dbReference>
<accession>A0A9X2BI99</accession>
<dbReference type="AlphaFoldDB" id="A0A9X2BI99"/>
<dbReference type="PANTHER" id="PTHR34477">
    <property type="entry name" value="UPF0213 PROTEIN YHBQ"/>
    <property type="match status" value="1"/>
</dbReference>
<dbReference type="InterPro" id="IPR035901">
    <property type="entry name" value="GIY-YIG_endonuc_sf"/>
</dbReference>
<dbReference type="SUPFAM" id="SSF82771">
    <property type="entry name" value="GIY-YIG endonuclease"/>
    <property type="match status" value="1"/>
</dbReference>
<protein>
    <submittedName>
        <fullName evidence="3">GIY-YIG nuclease family protein</fullName>
    </submittedName>
</protein>
<name>A0A9X2BI99_9VIBR</name>
<comment type="similarity">
    <text evidence="1">Belongs to the UPF0213 family.</text>
</comment>
<dbReference type="PANTHER" id="PTHR34477:SF1">
    <property type="entry name" value="UPF0213 PROTEIN YHBQ"/>
    <property type="match status" value="1"/>
</dbReference>
<keyword evidence="4" id="KW-1185">Reference proteome</keyword>
<evidence type="ECO:0000313" key="4">
    <source>
        <dbReference type="Proteomes" id="UP001139559"/>
    </source>
</evidence>
<evidence type="ECO:0000259" key="2">
    <source>
        <dbReference type="PROSITE" id="PS50164"/>
    </source>
</evidence>
<dbReference type="InterPro" id="IPR050190">
    <property type="entry name" value="UPF0213_domain"/>
</dbReference>
<gene>
    <name evidence="3" type="ORF">KP803_11380</name>
</gene>
<proteinExistence type="inferred from homology"/>
<reference evidence="3" key="1">
    <citation type="submission" date="2021-11" db="EMBL/GenBank/DDBJ databases">
        <title>Vibrio ZSDE26 sp. nov. and Vibrio ZSDZ34 sp. nov., isolated from coastal seawater in Qingdao.</title>
        <authorList>
            <person name="Zhang P."/>
        </authorList>
    </citation>
    <scope>NUCLEOTIDE SEQUENCE</scope>
    <source>
        <strain evidence="3">ZSDE26</strain>
    </source>
</reference>
<dbReference type="Gene3D" id="3.40.1440.10">
    <property type="entry name" value="GIY-YIG endonuclease"/>
    <property type="match status" value="1"/>
</dbReference>
<dbReference type="CDD" id="cd10456">
    <property type="entry name" value="GIY-YIG_UPF0213"/>
    <property type="match status" value="1"/>
</dbReference>
<organism evidence="3 4">
    <name type="scientific">Vibrio amylolyticus</name>
    <dbReference type="NCBI Taxonomy" id="2847292"/>
    <lineage>
        <taxon>Bacteria</taxon>
        <taxon>Pseudomonadati</taxon>
        <taxon>Pseudomonadota</taxon>
        <taxon>Gammaproteobacteria</taxon>
        <taxon>Vibrionales</taxon>
        <taxon>Vibrionaceae</taxon>
        <taxon>Vibrio</taxon>
    </lineage>
</organism>